<proteinExistence type="predicted"/>
<protein>
    <submittedName>
        <fullName evidence="1">Uncharacterized protein</fullName>
    </submittedName>
</protein>
<dbReference type="Proteomes" id="UP001055072">
    <property type="component" value="Unassembled WGS sequence"/>
</dbReference>
<name>A0ACB8TU43_9APHY</name>
<dbReference type="EMBL" id="MU274931">
    <property type="protein sequence ID" value="KAI0085486.1"/>
    <property type="molecule type" value="Genomic_DNA"/>
</dbReference>
<accession>A0ACB8TU43</accession>
<evidence type="ECO:0000313" key="1">
    <source>
        <dbReference type="EMBL" id="KAI0085486.1"/>
    </source>
</evidence>
<reference evidence="1" key="1">
    <citation type="journal article" date="2021" name="Environ. Microbiol.">
        <title>Gene family expansions and transcriptome signatures uncover fungal adaptations to wood decay.</title>
        <authorList>
            <person name="Hage H."/>
            <person name="Miyauchi S."/>
            <person name="Viragh M."/>
            <person name="Drula E."/>
            <person name="Min B."/>
            <person name="Chaduli D."/>
            <person name="Navarro D."/>
            <person name="Favel A."/>
            <person name="Norest M."/>
            <person name="Lesage-Meessen L."/>
            <person name="Balint B."/>
            <person name="Merenyi Z."/>
            <person name="de Eugenio L."/>
            <person name="Morin E."/>
            <person name="Martinez A.T."/>
            <person name="Baldrian P."/>
            <person name="Stursova M."/>
            <person name="Martinez M.J."/>
            <person name="Novotny C."/>
            <person name="Magnuson J.K."/>
            <person name="Spatafora J.W."/>
            <person name="Maurice S."/>
            <person name="Pangilinan J."/>
            <person name="Andreopoulos W."/>
            <person name="LaButti K."/>
            <person name="Hundley H."/>
            <person name="Na H."/>
            <person name="Kuo A."/>
            <person name="Barry K."/>
            <person name="Lipzen A."/>
            <person name="Henrissat B."/>
            <person name="Riley R."/>
            <person name="Ahrendt S."/>
            <person name="Nagy L.G."/>
            <person name="Grigoriev I.V."/>
            <person name="Martin F."/>
            <person name="Rosso M.N."/>
        </authorList>
    </citation>
    <scope>NUCLEOTIDE SEQUENCE</scope>
    <source>
        <strain evidence="1">CBS 384.51</strain>
    </source>
</reference>
<gene>
    <name evidence="1" type="ORF">BDY19DRAFT_909094</name>
</gene>
<keyword evidence="2" id="KW-1185">Reference proteome</keyword>
<sequence>MPTVHEGPPPLFFQRHTALAQPQTLENAGRWCAEANGFRVIEPSFENPEIDDRLDMAVTVPNNQHARAPPLLVSGRDYEQLGTIDVNGQSVHNMLLRGATLTLDDPWTELPVHTRADVLLQARNTSTTGDLLEVDTLRPMAEGIRRLRTWAFVDDQSRAGVQMDYSSGEDSDADELRRAAARESERMRREALIAAQLSAQYERTMDSEERHAQPGPTGQTPPATSQHAFNRLLNVLAQTLANSVTPTRPPSPIPTNLLPSTALVRHVAHNPLPSSRDDHHPPLTSTGQSLNVANVGLPVAVYNPNQAYNLAPAHPVPHVPSPPFDDGSSLNSDDYVVPDANASYDSLPDLISIPPASNPLPPPPVATIPHDVTQDFGVDNLTLQYPGTYSMSIDGEGESVVVEDDDMDELSDEDDGTPTAYVSIPSAPPHITFAPPTGMTLRSGTRVPPRLMAHPFPRPPTPVPPVNSIPMHDYSLPMSLPSHASANAFKKAPSAFDQREPPFAYAFSGQIVSPPTLPSASPTATVGTEPHSPSSIDHPPSSETPTPAVPALPPSTLVNAPPSPPITPHSDGVDRLEQTAVYPDNRDEFPSVPAPTHLSRPHPAMEGHYTTMHITEDSFVKPFAMLRRYALVTPVSLPPPHQMHVFIRRQHLLTIRLISFHALAISTFNDYLHTLPQRLSNNPRLMRVKADEYFLPRENDGNPFLYAIERYRLAQFCGYFNYLSKDYNGTPEEEVYEAVAHVAAELLAFRISSHDSTVIIHQRLAGFYGPPFTIPHDPLTHVWS</sequence>
<evidence type="ECO:0000313" key="2">
    <source>
        <dbReference type="Proteomes" id="UP001055072"/>
    </source>
</evidence>
<organism evidence="1 2">
    <name type="scientific">Irpex rosettiformis</name>
    <dbReference type="NCBI Taxonomy" id="378272"/>
    <lineage>
        <taxon>Eukaryota</taxon>
        <taxon>Fungi</taxon>
        <taxon>Dikarya</taxon>
        <taxon>Basidiomycota</taxon>
        <taxon>Agaricomycotina</taxon>
        <taxon>Agaricomycetes</taxon>
        <taxon>Polyporales</taxon>
        <taxon>Irpicaceae</taxon>
        <taxon>Irpex</taxon>
    </lineage>
</organism>
<comment type="caution">
    <text evidence="1">The sequence shown here is derived from an EMBL/GenBank/DDBJ whole genome shotgun (WGS) entry which is preliminary data.</text>
</comment>